<reference evidence="3" key="1">
    <citation type="submission" date="2015-09" db="EMBL/GenBank/DDBJ databases">
        <authorList>
            <person name="Shao Z."/>
            <person name="Wang L."/>
        </authorList>
    </citation>
    <scope>NUCLEOTIDE SEQUENCE [LARGE SCALE GENOMIC DNA]</scope>
    <source>
        <strain evidence="3">F13-1</strain>
    </source>
</reference>
<evidence type="ECO:0000313" key="2">
    <source>
        <dbReference type="EMBL" id="ATG74533.1"/>
    </source>
</evidence>
<organism evidence="2 3">
    <name type="scientific">Zobellella denitrificans</name>
    <dbReference type="NCBI Taxonomy" id="347534"/>
    <lineage>
        <taxon>Bacteria</taxon>
        <taxon>Pseudomonadati</taxon>
        <taxon>Pseudomonadota</taxon>
        <taxon>Gammaproteobacteria</taxon>
        <taxon>Aeromonadales</taxon>
        <taxon>Aeromonadaceae</taxon>
        <taxon>Zobellella</taxon>
    </lineage>
</organism>
<gene>
    <name evidence="2" type="ORF">AN401_12280</name>
</gene>
<dbReference type="Gene3D" id="3.90.1200.10">
    <property type="match status" value="1"/>
</dbReference>
<evidence type="ECO:0000259" key="1">
    <source>
        <dbReference type="Pfam" id="PF01636"/>
    </source>
</evidence>
<keyword evidence="3" id="KW-1185">Reference proteome</keyword>
<proteinExistence type="predicted"/>
<dbReference type="KEGG" id="zdf:AN401_12280"/>
<dbReference type="InterPro" id="IPR002575">
    <property type="entry name" value="Aminoglycoside_PTrfase"/>
</dbReference>
<accession>A0A291HQV3</accession>
<dbReference type="Pfam" id="PF01636">
    <property type="entry name" value="APH"/>
    <property type="match status" value="1"/>
</dbReference>
<evidence type="ECO:0000313" key="3">
    <source>
        <dbReference type="Proteomes" id="UP000217763"/>
    </source>
</evidence>
<dbReference type="AlphaFoldDB" id="A0A291HQV3"/>
<dbReference type="EMBL" id="CP012621">
    <property type="protein sequence ID" value="ATG74533.1"/>
    <property type="molecule type" value="Genomic_DNA"/>
</dbReference>
<protein>
    <recommendedName>
        <fullName evidence="1">Aminoglycoside phosphotransferase domain-containing protein</fullName>
    </recommendedName>
</protein>
<dbReference type="InterPro" id="IPR011009">
    <property type="entry name" value="Kinase-like_dom_sf"/>
</dbReference>
<dbReference type="CDD" id="cd05151">
    <property type="entry name" value="ChoK-like"/>
    <property type="match status" value="1"/>
</dbReference>
<feature type="domain" description="Aminoglycoside phosphotransferase" evidence="1">
    <location>
        <begin position="18"/>
        <end position="223"/>
    </location>
</feature>
<sequence length="272" mass="30525">MDAEPLLASLPADWQGRLTPLAGGFTNRCWRLDTPAGAYWLRQGCADPAALGIDRRLELFAHRTAAAAGLALPVRFARPEQGLLILDWRDEPDWRQRPPDMTRLMARVAALHRLPAALPVLDLRARLGHYLRLLSPLPADIARVLPLFERAELNPPFSPVFCHHDLNAANLLGERPWLLDWEYAARGDAAFELAVIADSFGLDRPGRAAMLAAYRAGGGELSEARLAARRPWVWLLTALWAAVQYRQCGQAGYLEQQQQAVQRLCQYQRERE</sequence>
<dbReference type="SUPFAM" id="SSF56112">
    <property type="entry name" value="Protein kinase-like (PK-like)"/>
    <property type="match status" value="1"/>
</dbReference>
<dbReference type="Proteomes" id="UP000217763">
    <property type="component" value="Chromosome"/>
</dbReference>
<dbReference type="RefSeq" id="WP_096779543.1">
    <property type="nucleotide sequence ID" value="NZ_CP012621.1"/>
</dbReference>
<name>A0A291HQV3_9GAMM</name>
<dbReference type="Gene3D" id="3.30.200.20">
    <property type="entry name" value="Phosphorylase Kinase, domain 1"/>
    <property type="match status" value="1"/>
</dbReference>